<accession>A0A0G0ZME5</accession>
<dbReference type="AlphaFoldDB" id="A0A0G0ZME5"/>
<sequence length="204" mass="22825">MTWFDKVFVEGYSSTKMPTPEISTPEAGGALFNELPSVFFLNEILELTGSRQSWKGEIILNGKPIHAELKLDSSSAAISIALRDHNDHVRESWVIDQRWHNALKIAVTIISQHNSISPEINNRKTYQDTVELYWATFADWSERIIGVDDIDFIKSRVGFPNDLFESPRDVATALAKITAAVREAATTKSHLPEISSHLTSGNSE</sequence>
<organism evidence="1 2">
    <name type="scientific">Candidatus Daviesbacteria bacterium GW2011_GWB1_41_5</name>
    <dbReference type="NCBI Taxonomy" id="1618429"/>
    <lineage>
        <taxon>Bacteria</taxon>
        <taxon>Candidatus Daviesiibacteriota</taxon>
    </lineage>
</organism>
<name>A0A0G0ZME5_9BACT</name>
<comment type="caution">
    <text evidence="1">The sequence shown here is derived from an EMBL/GenBank/DDBJ whole genome shotgun (WGS) entry which is preliminary data.</text>
</comment>
<evidence type="ECO:0000313" key="1">
    <source>
        <dbReference type="EMBL" id="KKS14128.1"/>
    </source>
</evidence>
<gene>
    <name evidence="1" type="ORF">UU67_C0007G0009</name>
</gene>
<reference evidence="1 2" key="1">
    <citation type="journal article" date="2015" name="Nature">
        <title>rRNA introns, odd ribosomes, and small enigmatic genomes across a large radiation of phyla.</title>
        <authorList>
            <person name="Brown C.T."/>
            <person name="Hug L.A."/>
            <person name="Thomas B.C."/>
            <person name="Sharon I."/>
            <person name="Castelle C.J."/>
            <person name="Singh A."/>
            <person name="Wilkins M.J."/>
            <person name="Williams K.H."/>
            <person name="Banfield J.F."/>
        </authorList>
    </citation>
    <scope>NUCLEOTIDE SEQUENCE [LARGE SCALE GENOMIC DNA]</scope>
</reference>
<protein>
    <submittedName>
        <fullName evidence="1">Uncharacterized protein</fullName>
    </submittedName>
</protein>
<proteinExistence type="predicted"/>
<dbReference type="EMBL" id="LCBN01000007">
    <property type="protein sequence ID" value="KKS14128.1"/>
    <property type="molecule type" value="Genomic_DNA"/>
</dbReference>
<dbReference type="Proteomes" id="UP000034753">
    <property type="component" value="Unassembled WGS sequence"/>
</dbReference>
<evidence type="ECO:0000313" key="2">
    <source>
        <dbReference type="Proteomes" id="UP000034753"/>
    </source>
</evidence>